<proteinExistence type="predicted"/>
<dbReference type="InterPro" id="IPR018060">
    <property type="entry name" value="HTH_AraC"/>
</dbReference>
<protein>
    <submittedName>
        <fullName evidence="4">Transcriptional regulator, AraC family with amidase-like domain</fullName>
    </submittedName>
</protein>
<evidence type="ECO:0000256" key="1">
    <source>
        <dbReference type="ARBA" id="ARBA00023015"/>
    </source>
</evidence>
<dbReference type="SUPFAM" id="SSF46689">
    <property type="entry name" value="Homeodomain-like"/>
    <property type="match status" value="2"/>
</dbReference>
<gene>
    <name evidence="4" type="ORF">SAMN05216215_101737</name>
</gene>
<dbReference type="SMART" id="SM00342">
    <property type="entry name" value="HTH_ARAC"/>
    <property type="match status" value="1"/>
</dbReference>
<dbReference type="InterPro" id="IPR052158">
    <property type="entry name" value="INH-QAR"/>
</dbReference>
<evidence type="ECO:0000313" key="4">
    <source>
        <dbReference type="EMBL" id="SDX91011.1"/>
    </source>
</evidence>
<dbReference type="Pfam" id="PF01965">
    <property type="entry name" value="DJ-1_PfpI"/>
    <property type="match status" value="1"/>
</dbReference>
<reference evidence="5" key="1">
    <citation type="submission" date="2016-10" db="EMBL/GenBank/DDBJ databases">
        <authorList>
            <person name="Varghese N."/>
            <person name="Submissions S."/>
        </authorList>
    </citation>
    <scope>NUCLEOTIDE SEQUENCE [LARGE SCALE GENOMIC DNA]</scope>
    <source>
        <strain evidence="5">CGMCC 4.3530</strain>
    </source>
</reference>
<dbReference type="EMBL" id="FNOK01000017">
    <property type="protein sequence ID" value="SDX91011.1"/>
    <property type="molecule type" value="Genomic_DNA"/>
</dbReference>
<dbReference type="PANTHER" id="PTHR43130:SF3">
    <property type="entry name" value="HTH-TYPE TRANSCRIPTIONAL REGULATOR RV1931C"/>
    <property type="match status" value="1"/>
</dbReference>
<dbReference type="AlphaFoldDB" id="A0A1H3FJ31"/>
<dbReference type="InterPro" id="IPR002818">
    <property type="entry name" value="DJ-1/PfpI"/>
</dbReference>
<evidence type="ECO:0000313" key="5">
    <source>
        <dbReference type="Proteomes" id="UP000199529"/>
    </source>
</evidence>
<dbReference type="Pfam" id="PF12833">
    <property type="entry name" value="HTH_18"/>
    <property type="match status" value="1"/>
</dbReference>
<evidence type="ECO:0000259" key="3">
    <source>
        <dbReference type="PROSITE" id="PS01124"/>
    </source>
</evidence>
<sequence>MFTETATPMAARDQPNSWCSGVMSSPAVVAQAPAPMTTSAVTAATHQARWMPVRVAVSIVMPRPCAAARRGTSGLMANMCKNRAMAGRVAVLVRHGVMPMELGLVHQLFGRALSPAGEPLYEVVTCALVPGMVRTDADFPIHVAHGPEALAEADTVIVPASHEPDETETEGRLGAELAAAFALIRPGTRIASICTGVFVLAAAGLLDGRRATTHWRSCDQFRRLYPTVRLDPDVLYTDDGDVLTSAGEASGIDLCLHMIRCDHGAAVANEVARATVVPPHRDGGQAQYIRRPMPEPQSASTAQARAWALEHLDRPLTLRELAARESMSVRTFTRRFRDEVGVSPLQWLTQQRIERARQLLEETDLSVDRIAADAGFGTAASLRQHLQATLGVSPSAYRGTFRGTLAAVLPPG</sequence>
<keyword evidence="2" id="KW-0804">Transcription</keyword>
<dbReference type="Gene3D" id="1.10.10.60">
    <property type="entry name" value="Homeodomain-like"/>
    <property type="match status" value="1"/>
</dbReference>
<organism evidence="4 5">
    <name type="scientific">Saccharopolyspora shandongensis</name>
    <dbReference type="NCBI Taxonomy" id="418495"/>
    <lineage>
        <taxon>Bacteria</taxon>
        <taxon>Bacillati</taxon>
        <taxon>Actinomycetota</taxon>
        <taxon>Actinomycetes</taxon>
        <taxon>Pseudonocardiales</taxon>
        <taxon>Pseudonocardiaceae</taxon>
        <taxon>Saccharopolyspora</taxon>
    </lineage>
</organism>
<dbReference type="PANTHER" id="PTHR43130">
    <property type="entry name" value="ARAC-FAMILY TRANSCRIPTIONAL REGULATOR"/>
    <property type="match status" value="1"/>
</dbReference>
<dbReference type="PROSITE" id="PS01124">
    <property type="entry name" value="HTH_ARAC_FAMILY_2"/>
    <property type="match status" value="1"/>
</dbReference>
<evidence type="ECO:0000256" key="2">
    <source>
        <dbReference type="ARBA" id="ARBA00023163"/>
    </source>
</evidence>
<keyword evidence="1" id="KW-0805">Transcription regulation</keyword>
<dbReference type="STRING" id="418495.SAMN05216215_101737"/>
<dbReference type="GO" id="GO:0043565">
    <property type="term" value="F:sequence-specific DNA binding"/>
    <property type="evidence" value="ECO:0007669"/>
    <property type="project" value="InterPro"/>
</dbReference>
<keyword evidence="5" id="KW-1185">Reference proteome</keyword>
<dbReference type="Proteomes" id="UP000199529">
    <property type="component" value="Unassembled WGS sequence"/>
</dbReference>
<dbReference type="InterPro" id="IPR009057">
    <property type="entry name" value="Homeodomain-like_sf"/>
</dbReference>
<dbReference type="SUPFAM" id="SSF52317">
    <property type="entry name" value="Class I glutamine amidotransferase-like"/>
    <property type="match status" value="1"/>
</dbReference>
<feature type="domain" description="HTH araC/xylS-type" evidence="3">
    <location>
        <begin position="302"/>
        <end position="400"/>
    </location>
</feature>
<dbReference type="InterPro" id="IPR029062">
    <property type="entry name" value="Class_I_gatase-like"/>
</dbReference>
<name>A0A1H3FJ31_9PSEU</name>
<accession>A0A1H3FJ31</accession>
<dbReference type="CDD" id="cd03137">
    <property type="entry name" value="GATase1_AraC_1"/>
    <property type="match status" value="1"/>
</dbReference>
<dbReference type="Gene3D" id="3.40.50.880">
    <property type="match status" value="1"/>
</dbReference>
<dbReference type="GO" id="GO:0003700">
    <property type="term" value="F:DNA-binding transcription factor activity"/>
    <property type="evidence" value="ECO:0007669"/>
    <property type="project" value="InterPro"/>
</dbReference>